<organism evidence="3">
    <name type="scientific">Anopheles sinensis</name>
    <name type="common">Mosquito</name>
    <dbReference type="NCBI Taxonomy" id="74873"/>
    <lineage>
        <taxon>Eukaryota</taxon>
        <taxon>Metazoa</taxon>
        <taxon>Ecdysozoa</taxon>
        <taxon>Arthropoda</taxon>
        <taxon>Hexapoda</taxon>
        <taxon>Insecta</taxon>
        <taxon>Pterygota</taxon>
        <taxon>Neoptera</taxon>
        <taxon>Endopterygota</taxon>
        <taxon>Diptera</taxon>
        <taxon>Nematocera</taxon>
        <taxon>Culicoidea</taxon>
        <taxon>Culicidae</taxon>
        <taxon>Anophelinae</taxon>
        <taxon>Anopheles</taxon>
    </lineage>
</organism>
<evidence type="ECO:0000256" key="1">
    <source>
        <dbReference type="SAM" id="Coils"/>
    </source>
</evidence>
<dbReference type="AlphaFoldDB" id="A0A084VAS2"/>
<dbReference type="OrthoDB" id="7762739at2759"/>
<evidence type="ECO:0000313" key="3">
    <source>
        <dbReference type="EMBL" id="KFB35066.1"/>
    </source>
</evidence>
<feature type="compositionally biased region" description="Polar residues" evidence="2">
    <location>
        <begin position="197"/>
        <end position="209"/>
    </location>
</feature>
<protein>
    <submittedName>
        <fullName evidence="3 4">Uncharacterized protein</fullName>
    </submittedName>
</protein>
<dbReference type="EMBL" id="ATLV01004187">
    <property type="status" value="NOT_ANNOTATED_CDS"/>
    <property type="molecule type" value="Genomic_DNA"/>
</dbReference>
<evidence type="ECO:0000256" key="2">
    <source>
        <dbReference type="SAM" id="MobiDB-lite"/>
    </source>
</evidence>
<keyword evidence="5" id="KW-1185">Reference proteome</keyword>
<feature type="coiled-coil region" evidence="1">
    <location>
        <begin position="519"/>
        <end position="546"/>
    </location>
</feature>
<dbReference type="VEuPathDB" id="VectorBase:ASIC000898"/>
<feature type="region of interest" description="Disordered" evidence="2">
    <location>
        <begin position="197"/>
        <end position="237"/>
    </location>
</feature>
<dbReference type="EMBL" id="KE524195">
    <property type="protein sequence ID" value="KFB35066.1"/>
    <property type="molecule type" value="Genomic_DNA"/>
</dbReference>
<keyword evidence="1" id="KW-0175">Coiled coil</keyword>
<dbReference type="EnsemblMetazoa" id="ASIC000898-RA">
    <property type="protein sequence ID" value="ASIC000898-PA"/>
    <property type="gene ID" value="ASIC000898"/>
</dbReference>
<reference evidence="3 5" key="1">
    <citation type="journal article" date="2014" name="BMC Genomics">
        <title>Genome sequence of Anopheles sinensis provides insight into genetics basis of mosquito competence for malaria parasites.</title>
        <authorList>
            <person name="Zhou D."/>
            <person name="Zhang D."/>
            <person name="Ding G."/>
            <person name="Shi L."/>
            <person name="Hou Q."/>
            <person name="Ye Y."/>
            <person name="Xu Y."/>
            <person name="Zhou H."/>
            <person name="Xiong C."/>
            <person name="Li S."/>
            <person name="Yu J."/>
            <person name="Hong S."/>
            <person name="Yu X."/>
            <person name="Zou P."/>
            <person name="Chen C."/>
            <person name="Chang X."/>
            <person name="Wang W."/>
            <person name="Lv Y."/>
            <person name="Sun Y."/>
            <person name="Ma L."/>
            <person name="Shen B."/>
            <person name="Zhu C."/>
        </authorList>
    </citation>
    <scope>NUCLEOTIDE SEQUENCE [LARGE SCALE GENOMIC DNA]</scope>
</reference>
<dbReference type="Proteomes" id="UP000030765">
    <property type="component" value="Unassembled WGS sequence"/>
</dbReference>
<proteinExistence type="predicted"/>
<evidence type="ECO:0000313" key="5">
    <source>
        <dbReference type="Proteomes" id="UP000030765"/>
    </source>
</evidence>
<accession>A0A084VAS2</accession>
<name>A0A084VAS2_ANOSI</name>
<gene>
    <name evidence="3" type="ORF">ZHAS_00000898</name>
</gene>
<evidence type="ECO:0000313" key="4">
    <source>
        <dbReference type="EnsemblMetazoa" id="ASIC000898-PA"/>
    </source>
</evidence>
<reference evidence="4" key="2">
    <citation type="submission" date="2020-05" db="UniProtKB">
        <authorList>
            <consortium name="EnsemblMetazoa"/>
        </authorList>
    </citation>
    <scope>IDENTIFICATION</scope>
</reference>
<sequence length="854" mass="95868">MEPGRGYTSSRFVPPSSTVHELSDISMCHSTTTSMMQPELPQIGNITAMMSLREITEPLPPAPSVQNNSVSVICRLESEEPLAEQQTNVLDKTGPEVQQSIATQNVLEIASDDEFYDAEDDDDGAAGADPLSLTKSRHLTMKFVDVEQLERTRNHRAAILVPSTTSKRGHAHLLCSPLPVSSRTVALDPLQVTQTQHHLQSVQVSQLTPQGPIKKRPRTSNSPRYGSGSGESEIQRTEAETANHLQTVTAAEVVKEEIVVKQEHLTMVGDNNPVKEEDVQAVEALTHRAGSQTLIHDPSVFVIDEEDLLDDESNPRCHSLTEEILSERKEPNPAGKERTPATYNLEDRGVIQPISVGKMKELSFYRDFANLTIEHLDSWDEEQEQPLSGPCSPQRNRRDVECISLSDDEESLSITPPKVMPSSGGGISSLFDFKERPTSTEVLDSTIASEFMHEMRQKHPPARHACCKTQTDECLCRTKRELERRKEAGEIVWGQYCAWMEAIKQRIQVAGCDNQLPQRDEAESRHKTLEEQIEELNWRLLRTKLEQSSFSVDGTNGRTNRGHSRSPIRGQFPETPSVVFLCENLQSYLSEQTFIDASPPPGAPLPVAPSITLLISNKLSSDSGSRWQLDCSEENEALLVLRHRTLRSVVISVQLQNGWGEKGSKRKQAEDRRLERIQVRECKQEYVHSPKLLLAHIEYMRLAKETTERTLRSTYRTVASLLGLWQHFDELLRRVFDSINRLQTIIRNNDALLCYDAAMERFYVKKYFQRCLDGENIEPNMLTVHFNSIGNLCASGVNFKRLFAEVPKLLPGSAGNDWHAGGSAAKVAGSTDDQTGLMFLECLLWNVTKQFDSS</sequence>
<dbReference type="OMA" id="EECATID"/>